<dbReference type="EMBL" id="GG678662">
    <property type="protein sequence ID" value="EER08951.1"/>
    <property type="molecule type" value="Genomic_DNA"/>
</dbReference>
<feature type="compositionally biased region" description="Basic residues" evidence="1">
    <location>
        <begin position="37"/>
        <end position="47"/>
    </location>
</feature>
<name>C5L2N6_PERM5</name>
<evidence type="ECO:0000313" key="3">
    <source>
        <dbReference type="Proteomes" id="UP000007800"/>
    </source>
</evidence>
<dbReference type="OMA" id="FPRTHQR"/>
<dbReference type="Proteomes" id="UP000007800">
    <property type="component" value="Unassembled WGS sequence"/>
</dbReference>
<dbReference type="RefSeq" id="XP_002777135.1">
    <property type="nucleotide sequence ID" value="XM_002777089.1"/>
</dbReference>
<evidence type="ECO:0000256" key="1">
    <source>
        <dbReference type="SAM" id="MobiDB-lite"/>
    </source>
</evidence>
<evidence type="ECO:0000313" key="2">
    <source>
        <dbReference type="EMBL" id="EER08951.1"/>
    </source>
</evidence>
<feature type="compositionally biased region" description="Polar residues" evidence="1">
    <location>
        <begin position="58"/>
        <end position="73"/>
    </location>
</feature>
<proteinExistence type="predicted"/>
<feature type="non-terminal residue" evidence="2">
    <location>
        <position position="122"/>
    </location>
</feature>
<dbReference type="AlphaFoldDB" id="C5L2N6"/>
<dbReference type="InParanoid" id="C5L2N6"/>
<accession>C5L2N6</accession>
<keyword evidence="3" id="KW-1185">Reference proteome</keyword>
<gene>
    <name evidence="2" type="ORF">Pmar_PMAR009944</name>
</gene>
<dbReference type="GeneID" id="9064862"/>
<organism evidence="3">
    <name type="scientific">Perkinsus marinus (strain ATCC 50983 / TXsc)</name>
    <dbReference type="NCBI Taxonomy" id="423536"/>
    <lineage>
        <taxon>Eukaryota</taxon>
        <taxon>Sar</taxon>
        <taxon>Alveolata</taxon>
        <taxon>Perkinsozoa</taxon>
        <taxon>Perkinsea</taxon>
        <taxon>Perkinsida</taxon>
        <taxon>Perkinsidae</taxon>
        <taxon>Perkinsus</taxon>
    </lineage>
</organism>
<feature type="region of interest" description="Disordered" evidence="1">
    <location>
        <begin position="19"/>
        <end position="83"/>
    </location>
</feature>
<protein>
    <submittedName>
        <fullName evidence="2">Uncharacterized protein</fullName>
    </submittedName>
</protein>
<sequence>MFPTFPRIHQGLLVRASAATGRRANEIRSRNQPSFGRRSHNSHHQQQQKHGEAAQEAVTKTSDGQVAQNQASQVPGPAMSRRPGILGAIADGMASGLGWGMGMRMMDGLFGPRTMEVVHHNE</sequence>
<dbReference type="OrthoDB" id="443153at2759"/>
<reference evidence="2 3" key="1">
    <citation type="submission" date="2008-07" db="EMBL/GenBank/DDBJ databases">
        <authorList>
            <person name="El-Sayed N."/>
            <person name="Caler E."/>
            <person name="Inman J."/>
            <person name="Amedeo P."/>
            <person name="Hass B."/>
            <person name="Wortman J."/>
        </authorList>
    </citation>
    <scope>NUCLEOTIDE SEQUENCE [LARGE SCALE GENOMIC DNA]</scope>
    <source>
        <strain evidence="3">ATCC 50983 / TXsc</strain>
    </source>
</reference>